<feature type="region of interest" description="Disordered" evidence="2">
    <location>
        <begin position="816"/>
        <end position="846"/>
    </location>
</feature>
<organism evidence="3 4">
    <name type="scientific">Steinernema glaseri</name>
    <dbReference type="NCBI Taxonomy" id="37863"/>
    <lineage>
        <taxon>Eukaryota</taxon>
        <taxon>Metazoa</taxon>
        <taxon>Ecdysozoa</taxon>
        <taxon>Nematoda</taxon>
        <taxon>Chromadorea</taxon>
        <taxon>Rhabditida</taxon>
        <taxon>Tylenchina</taxon>
        <taxon>Panagrolaimomorpha</taxon>
        <taxon>Strongyloidoidea</taxon>
        <taxon>Steinernematidae</taxon>
        <taxon>Steinernema</taxon>
    </lineage>
</organism>
<evidence type="ECO:0000313" key="4">
    <source>
        <dbReference type="WBParaSite" id="L893_g24129.t1"/>
    </source>
</evidence>
<feature type="region of interest" description="Disordered" evidence="2">
    <location>
        <begin position="887"/>
        <end position="936"/>
    </location>
</feature>
<feature type="compositionally biased region" description="Acidic residues" evidence="2">
    <location>
        <begin position="916"/>
        <end position="936"/>
    </location>
</feature>
<feature type="coiled-coil region" evidence="1">
    <location>
        <begin position="690"/>
        <end position="717"/>
    </location>
</feature>
<feature type="compositionally biased region" description="Basic and acidic residues" evidence="2">
    <location>
        <begin position="891"/>
        <end position="902"/>
    </location>
</feature>
<dbReference type="AlphaFoldDB" id="A0A1I7ZA54"/>
<feature type="coiled-coil region" evidence="1">
    <location>
        <begin position="287"/>
        <end position="415"/>
    </location>
</feature>
<accession>A0A1I7ZA54</accession>
<dbReference type="Proteomes" id="UP000095287">
    <property type="component" value="Unplaced"/>
</dbReference>
<feature type="coiled-coil region" evidence="1">
    <location>
        <begin position="10"/>
        <end position="254"/>
    </location>
</feature>
<protein>
    <submittedName>
        <fullName evidence="4">Nucleoprotein TPR</fullName>
    </submittedName>
</protein>
<dbReference type="WBParaSite" id="L893_g24129.t1">
    <property type="protein sequence ID" value="L893_g24129.t1"/>
    <property type="gene ID" value="L893_g24129"/>
</dbReference>
<name>A0A1I7ZA54_9BILA</name>
<keyword evidence="3" id="KW-1185">Reference proteome</keyword>
<proteinExistence type="predicted"/>
<sequence length="936" mass="108035">MEDELLFRNIEELHEMNVKLRERLRVTEKELEDAIANARNDEAEKNVEVTKRYEARVQECQEQMRLMGINIEQLQEQLASYKKLAEQAVSGNVHSTSPLNNFEIQELRAEKDKMECAYESLRERFEIYRQERSKADEVYEQRIEQQIQLIGDLRALKAKLEADIVAVQNNAQAACKQVLQTDKDLLSLQQRLEKANTDKKLADQKYEQITQSLMTAQEEIAHHKTNAQILQAEVEKERRSLQRVEAELQVFRNSQSMNEHIARTLSQLDNRLKYVDDERSLRTGTQVEALTVERDNLKTLLSQMNDDVKRSMNDRELERQRYGQELELLKIAMKKAEQEKLLVQNENESLKTKVSALEKQFTSFDTESGDKVANQQVINRNDYLETQVRELEEKLDDTRLKYEAKEKELHALKSLTENIEVSLKQQDQFAIIERSQLQGQVNGAHAALSESRDIITRLRNQIATLESQSMEKETTYEQKKYEYEMETQEMERRLNDMERERNELAVQVDDLSVKIVEQEGEMENVRSVSQALEAQLKVLNQELAALRTELDENRTEAARYKTELAVGKYESERLLSIERDEIKKLRDLVASHEARDKDHSEKVDVLYNKIEELVKRLTVADTVSSSMMNSSTASMTSDVASYDPTNTMESMGLLIEYLRKEKTAAIERCSTAELKLKTAVAQATIDQEMISALEGNVEELNQTVQDLNNEKQIETNKAIDALNDLATERSEKEKWRQLYQQSEEFSANSIPADVMQLQASNTTLSERVSTLEEEKKKYTEAIKKLRAEVSKSESERKDLSEMNKSLRALAKKYKDKTAKSMSGDVDMDDAMEGREGSSADTYQSQYDELKKERDELVATIQKMEKEIEEVSLERDEAQFRLTCLNSINATKMKEEKEKEEKASQTQNPEASPEPGEILESDTAMEPDVAMESDADL</sequence>
<dbReference type="PANTHER" id="PTHR18898:SF2">
    <property type="entry name" value="NUCLEOPROTEIN TPR"/>
    <property type="match status" value="1"/>
</dbReference>
<evidence type="ECO:0000256" key="2">
    <source>
        <dbReference type="SAM" id="MobiDB-lite"/>
    </source>
</evidence>
<dbReference type="GO" id="GO:0006406">
    <property type="term" value="P:mRNA export from nucleus"/>
    <property type="evidence" value="ECO:0007669"/>
    <property type="project" value="TreeGrafter"/>
</dbReference>
<feature type="coiled-coil region" evidence="1">
    <location>
        <begin position="448"/>
        <end position="595"/>
    </location>
</feature>
<evidence type="ECO:0000313" key="3">
    <source>
        <dbReference type="Proteomes" id="UP000095287"/>
    </source>
</evidence>
<dbReference type="GO" id="GO:0017056">
    <property type="term" value="F:structural constituent of nuclear pore"/>
    <property type="evidence" value="ECO:0007669"/>
    <property type="project" value="TreeGrafter"/>
</dbReference>
<dbReference type="GO" id="GO:1901673">
    <property type="term" value="P:regulation of mitotic spindle assembly"/>
    <property type="evidence" value="ECO:0007669"/>
    <property type="project" value="TreeGrafter"/>
</dbReference>
<dbReference type="GO" id="GO:0005643">
    <property type="term" value="C:nuclear pore"/>
    <property type="evidence" value="ECO:0007669"/>
    <property type="project" value="TreeGrafter"/>
</dbReference>
<dbReference type="PANTHER" id="PTHR18898">
    <property type="entry name" value="NUCLEOPROTEIN TPR-RELATED"/>
    <property type="match status" value="1"/>
</dbReference>
<evidence type="ECO:0000256" key="1">
    <source>
        <dbReference type="SAM" id="Coils"/>
    </source>
</evidence>
<reference evidence="4" key="1">
    <citation type="submission" date="2016-11" db="UniProtKB">
        <authorList>
            <consortium name="WormBaseParasite"/>
        </authorList>
    </citation>
    <scope>IDENTIFICATION</scope>
</reference>
<keyword evidence="1" id="KW-0175">Coiled coil</keyword>